<reference evidence="3 4" key="1">
    <citation type="submission" date="2014-04" db="EMBL/GenBank/DDBJ databases">
        <authorList>
            <consortium name="DOE Joint Genome Institute"/>
            <person name="Kuo A."/>
            <person name="Zuccaro A."/>
            <person name="Kohler A."/>
            <person name="Nagy L.G."/>
            <person name="Floudas D."/>
            <person name="Copeland A."/>
            <person name="Barry K.W."/>
            <person name="Cichocki N."/>
            <person name="Veneault-Fourrey C."/>
            <person name="LaButti K."/>
            <person name="Lindquist E.A."/>
            <person name="Lipzen A."/>
            <person name="Lundell T."/>
            <person name="Morin E."/>
            <person name="Murat C."/>
            <person name="Sun H."/>
            <person name="Tunlid A."/>
            <person name="Henrissat B."/>
            <person name="Grigoriev I.V."/>
            <person name="Hibbett D.S."/>
            <person name="Martin F."/>
            <person name="Nordberg H.P."/>
            <person name="Cantor M.N."/>
            <person name="Hua S.X."/>
        </authorList>
    </citation>
    <scope>NUCLEOTIDE SEQUENCE [LARGE SCALE GENOMIC DNA]</scope>
    <source>
        <strain evidence="3 4">MAFF 305830</strain>
    </source>
</reference>
<evidence type="ECO:0000256" key="1">
    <source>
        <dbReference type="SAM" id="MobiDB-lite"/>
    </source>
</evidence>
<gene>
    <name evidence="3" type="ORF">M408DRAFT_330926</name>
</gene>
<dbReference type="AlphaFoldDB" id="A0A0C3B324"/>
<proteinExistence type="predicted"/>
<reference evidence="4" key="2">
    <citation type="submission" date="2015-01" db="EMBL/GenBank/DDBJ databases">
        <title>Evolutionary Origins and Diversification of the Mycorrhizal Mutualists.</title>
        <authorList>
            <consortium name="DOE Joint Genome Institute"/>
            <consortium name="Mycorrhizal Genomics Consortium"/>
            <person name="Kohler A."/>
            <person name="Kuo A."/>
            <person name="Nagy L.G."/>
            <person name="Floudas D."/>
            <person name="Copeland A."/>
            <person name="Barry K.W."/>
            <person name="Cichocki N."/>
            <person name="Veneault-Fourrey C."/>
            <person name="LaButti K."/>
            <person name="Lindquist E.A."/>
            <person name="Lipzen A."/>
            <person name="Lundell T."/>
            <person name="Morin E."/>
            <person name="Murat C."/>
            <person name="Riley R."/>
            <person name="Ohm R."/>
            <person name="Sun H."/>
            <person name="Tunlid A."/>
            <person name="Henrissat B."/>
            <person name="Grigoriev I.V."/>
            <person name="Hibbett D.S."/>
            <person name="Martin F."/>
        </authorList>
    </citation>
    <scope>NUCLEOTIDE SEQUENCE [LARGE SCALE GENOMIC DNA]</scope>
    <source>
        <strain evidence="4">MAFF 305830</strain>
    </source>
</reference>
<evidence type="ECO:0000313" key="3">
    <source>
        <dbReference type="EMBL" id="KIM25936.1"/>
    </source>
</evidence>
<sequence>MRLFVCPCPPRTFIERLSYSSLASQSLNVPTNPEEPTTGPAYWEKKRAEWLAGTKKSTPQTEDDNGPGSRARARLEVLLAPHLAEEDDMVWNDTVGAIAKGLTRGDRLKKSLPLPIVIKILRGGWLRDGTWPRGMHVPEDKEGMGVPEPFRSQKSTNSAPN</sequence>
<feature type="compositionally biased region" description="Polar residues" evidence="1">
    <location>
        <begin position="152"/>
        <end position="161"/>
    </location>
</feature>
<protein>
    <recommendedName>
        <fullName evidence="2">Gag1-like clamp domain-containing protein</fullName>
    </recommendedName>
</protein>
<dbReference type="Proteomes" id="UP000054097">
    <property type="component" value="Unassembled WGS sequence"/>
</dbReference>
<dbReference type="Pfam" id="PF13259">
    <property type="entry name" value="clamp_Gag1-like"/>
    <property type="match status" value="1"/>
</dbReference>
<feature type="region of interest" description="Disordered" evidence="1">
    <location>
        <begin position="52"/>
        <end position="71"/>
    </location>
</feature>
<dbReference type="OrthoDB" id="3366194at2759"/>
<evidence type="ECO:0000259" key="2">
    <source>
        <dbReference type="Pfam" id="PF13259"/>
    </source>
</evidence>
<keyword evidence="4" id="KW-1185">Reference proteome</keyword>
<organism evidence="3 4">
    <name type="scientific">Serendipita vermifera MAFF 305830</name>
    <dbReference type="NCBI Taxonomy" id="933852"/>
    <lineage>
        <taxon>Eukaryota</taxon>
        <taxon>Fungi</taxon>
        <taxon>Dikarya</taxon>
        <taxon>Basidiomycota</taxon>
        <taxon>Agaricomycotina</taxon>
        <taxon>Agaricomycetes</taxon>
        <taxon>Sebacinales</taxon>
        <taxon>Serendipitaceae</taxon>
        <taxon>Serendipita</taxon>
    </lineage>
</organism>
<dbReference type="EMBL" id="KN824310">
    <property type="protein sequence ID" value="KIM25936.1"/>
    <property type="molecule type" value="Genomic_DNA"/>
</dbReference>
<feature type="domain" description="Gag1-like clamp" evidence="2">
    <location>
        <begin position="34"/>
        <end position="132"/>
    </location>
</feature>
<evidence type="ECO:0000313" key="4">
    <source>
        <dbReference type="Proteomes" id="UP000054097"/>
    </source>
</evidence>
<name>A0A0C3B324_SERVB</name>
<accession>A0A0C3B324</accession>
<feature type="region of interest" description="Disordered" evidence="1">
    <location>
        <begin position="136"/>
        <end position="161"/>
    </location>
</feature>
<dbReference type="HOGENOM" id="CLU_1644750_0_0_1"/>
<dbReference type="InterPro" id="IPR025124">
    <property type="entry name" value="Gag1-like_clamp"/>
</dbReference>